<gene>
    <name evidence="1" type="ORF">JHL16_06100</name>
</gene>
<reference evidence="1" key="1">
    <citation type="submission" date="2021-01" db="EMBL/GenBank/DDBJ databases">
        <authorList>
            <person name="Sun Q."/>
        </authorList>
    </citation>
    <scope>NUCLEOTIDE SEQUENCE</scope>
    <source>
        <strain evidence="1">YIM B02566</strain>
    </source>
</reference>
<keyword evidence="1" id="KW-0808">Transferase</keyword>
<protein>
    <submittedName>
        <fullName evidence="1">Aminotransferase class III-fold pyridoxal phosphate-dependent enzyme</fullName>
    </submittedName>
</protein>
<proteinExistence type="predicted"/>
<comment type="caution">
    <text evidence="1">The sequence shown here is derived from an EMBL/GenBank/DDBJ whole genome shotgun (WGS) entry which is preliminary data.</text>
</comment>
<evidence type="ECO:0000313" key="2">
    <source>
        <dbReference type="Proteomes" id="UP000616151"/>
    </source>
</evidence>
<evidence type="ECO:0000313" key="1">
    <source>
        <dbReference type="EMBL" id="MBK1865917.1"/>
    </source>
</evidence>
<dbReference type="EMBL" id="JAENHL010000006">
    <property type="protein sequence ID" value="MBK1865917.1"/>
    <property type="molecule type" value="Genomic_DNA"/>
</dbReference>
<sequence>MTLLDDYLAKTTRSAALATQAAQVFVDGITTDTRSFEPYGIAITRGAGTRKWDVDGNEYRDFFGGHGSLMLGHCHPKVTSAIQKAAARGVQFAANTPEEVTWAAAIKSHVPSAERVRFTGSGTEATLLAIRIARAFTGRAKILRVRSHYHGWHDFAVSGYASHHDGSPAPGILAEITRNTILVAPNDESEIRAAIQAHANELAAVILEPLGSHFGMVPTHNDFVIAAAQAAQAHNVPLILDEIITGFRLGLAGFQGLSDLKPDLTCLAKVAAGGLPGGVVCGSEQMMSVLSRTQAQNKVLHQGTFTGNPVTASAAVATIGEIATTNACAIATANGAKARARLDEACRRVNVPWRVYGQYSSFHILPDAPDGADLSTLPMSLYAGRPVKLLQSLRMAMILESVDIASRGSGFLSAIHDEVDIEELGLAMERALLRLKAENIV</sequence>
<accession>A0ACC5QZT2</accession>
<name>A0ACC5QZT2_9HYPH</name>
<organism evidence="1 2">
    <name type="scientific">Taklimakanibacter albus</name>
    <dbReference type="NCBI Taxonomy" id="2800327"/>
    <lineage>
        <taxon>Bacteria</taxon>
        <taxon>Pseudomonadati</taxon>
        <taxon>Pseudomonadota</taxon>
        <taxon>Alphaproteobacteria</taxon>
        <taxon>Hyphomicrobiales</taxon>
        <taxon>Aestuariivirgaceae</taxon>
        <taxon>Taklimakanibacter</taxon>
    </lineage>
</organism>
<dbReference type="Proteomes" id="UP000616151">
    <property type="component" value="Unassembled WGS sequence"/>
</dbReference>
<keyword evidence="2" id="KW-1185">Reference proteome</keyword>
<keyword evidence="1" id="KW-0032">Aminotransferase</keyword>